<dbReference type="AlphaFoldDB" id="A0A813I536"/>
<feature type="non-terminal residue" evidence="1">
    <location>
        <position position="1"/>
    </location>
</feature>
<dbReference type="Proteomes" id="UP000626109">
    <property type="component" value="Unassembled WGS sequence"/>
</dbReference>
<organism evidence="1 2">
    <name type="scientific">Polarella glacialis</name>
    <name type="common">Dinoflagellate</name>
    <dbReference type="NCBI Taxonomy" id="89957"/>
    <lineage>
        <taxon>Eukaryota</taxon>
        <taxon>Sar</taxon>
        <taxon>Alveolata</taxon>
        <taxon>Dinophyceae</taxon>
        <taxon>Suessiales</taxon>
        <taxon>Suessiaceae</taxon>
        <taxon>Polarella</taxon>
    </lineage>
</organism>
<comment type="caution">
    <text evidence="1">The sequence shown here is derived from an EMBL/GenBank/DDBJ whole genome shotgun (WGS) entry which is preliminary data.</text>
</comment>
<name>A0A813I536_POLGL</name>
<dbReference type="EMBL" id="CAJNNW010003694">
    <property type="protein sequence ID" value="CAE8645652.1"/>
    <property type="molecule type" value="Genomic_DNA"/>
</dbReference>
<gene>
    <name evidence="1" type="ORF">PGLA2088_LOCUS4092</name>
</gene>
<evidence type="ECO:0000313" key="2">
    <source>
        <dbReference type="Proteomes" id="UP000626109"/>
    </source>
</evidence>
<sequence length="108" mass="11627">GIFGRAAQALPFGPWTSPGLHAPCMSHGRQTTTGGGLSFRPPVPELRKLLSLGHGFRTEDVYQALAADLIRWRGSPNLATVVLRGLARAKLAQLALEVLKVMRNEGVE</sequence>
<proteinExistence type="predicted"/>
<evidence type="ECO:0000313" key="1">
    <source>
        <dbReference type="EMBL" id="CAE8645652.1"/>
    </source>
</evidence>
<accession>A0A813I536</accession>
<protein>
    <submittedName>
        <fullName evidence="1">Uncharacterized protein</fullName>
    </submittedName>
</protein>
<feature type="non-terminal residue" evidence="1">
    <location>
        <position position="108"/>
    </location>
</feature>
<reference evidence="1" key="1">
    <citation type="submission" date="2021-02" db="EMBL/GenBank/DDBJ databases">
        <authorList>
            <person name="Dougan E. K."/>
            <person name="Rhodes N."/>
            <person name="Thang M."/>
            <person name="Chan C."/>
        </authorList>
    </citation>
    <scope>NUCLEOTIDE SEQUENCE</scope>
</reference>